<feature type="domain" description="POX" evidence="6">
    <location>
        <begin position="77"/>
        <end position="205"/>
    </location>
</feature>
<dbReference type="InterPro" id="IPR050224">
    <property type="entry name" value="TALE_homeobox"/>
</dbReference>
<evidence type="ECO:0000256" key="2">
    <source>
        <dbReference type="ARBA" id="ARBA00023155"/>
    </source>
</evidence>
<organism evidence="7 8">
    <name type="scientific">Acorus calamus</name>
    <name type="common">Sweet flag</name>
    <dbReference type="NCBI Taxonomy" id="4465"/>
    <lineage>
        <taxon>Eukaryota</taxon>
        <taxon>Viridiplantae</taxon>
        <taxon>Streptophyta</taxon>
        <taxon>Embryophyta</taxon>
        <taxon>Tracheophyta</taxon>
        <taxon>Spermatophyta</taxon>
        <taxon>Magnoliopsida</taxon>
        <taxon>Liliopsida</taxon>
        <taxon>Acoraceae</taxon>
        <taxon>Acorus</taxon>
    </lineage>
</organism>
<dbReference type="Pfam" id="PF07526">
    <property type="entry name" value="POX"/>
    <property type="match status" value="1"/>
</dbReference>
<dbReference type="Proteomes" id="UP001180020">
    <property type="component" value="Unassembled WGS sequence"/>
</dbReference>
<dbReference type="EMBL" id="JAUJYO010000015">
    <property type="protein sequence ID" value="KAK1297526.1"/>
    <property type="molecule type" value="Genomic_DNA"/>
</dbReference>
<dbReference type="AlphaFoldDB" id="A0AAV9D9B1"/>
<dbReference type="GO" id="GO:0003677">
    <property type="term" value="F:DNA binding"/>
    <property type="evidence" value="ECO:0007669"/>
    <property type="project" value="UniProtKB-KW"/>
</dbReference>
<accession>A0AAV9D9B1</accession>
<gene>
    <name evidence="7" type="ORF">QJS10_CPB15g00729</name>
</gene>
<comment type="caution">
    <text evidence="7">The sequence shown here is derived from an EMBL/GenBank/DDBJ whole genome shotgun (WGS) entry which is preliminary data.</text>
</comment>
<evidence type="ECO:0000256" key="4">
    <source>
        <dbReference type="ARBA" id="ARBA00023242"/>
    </source>
</evidence>
<name>A0AAV9D9B1_ACOCL</name>
<reference evidence="7" key="2">
    <citation type="submission" date="2023-06" db="EMBL/GenBank/DDBJ databases">
        <authorList>
            <person name="Ma L."/>
            <person name="Liu K.-W."/>
            <person name="Li Z."/>
            <person name="Hsiao Y.-Y."/>
            <person name="Qi Y."/>
            <person name="Fu T."/>
            <person name="Tang G."/>
            <person name="Zhang D."/>
            <person name="Sun W.-H."/>
            <person name="Liu D.-K."/>
            <person name="Li Y."/>
            <person name="Chen G.-Z."/>
            <person name="Liu X.-D."/>
            <person name="Liao X.-Y."/>
            <person name="Jiang Y.-T."/>
            <person name="Yu X."/>
            <person name="Hao Y."/>
            <person name="Huang J."/>
            <person name="Zhao X.-W."/>
            <person name="Ke S."/>
            <person name="Chen Y.-Y."/>
            <person name="Wu W.-L."/>
            <person name="Hsu J.-L."/>
            <person name="Lin Y.-F."/>
            <person name="Huang M.-D."/>
            <person name="Li C.-Y."/>
            <person name="Huang L."/>
            <person name="Wang Z.-W."/>
            <person name="Zhao X."/>
            <person name="Zhong W.-Y."/>
            <person name="Peng D.-H."/>
            <person name="Ahmad S."/>
            <person name="Lan S."/>
            <person name="Zhang J.-S."/>
            <person name="Tsai W.-C."/>
            <person name="Van De Peer Y."/>
            <person name="Liu Z.-J."/>
        </authorList>
    </citation>
    <scope>NUCLEOTIDE SEQUENCE</scope>
    <source>
        <strain evidence="7">CP</strain>
        <tissue evidence="7">Leaves</tissue>
    </source>
</reference>
<sequence>MDPTNHYYFSEPTSNENLTVAPETGWSDPTSLQCLFNNRPSQGLSLRPPDVGFYASSSSSSMLGFSEAAAVAPPLPPSPHVQMRNSKYLVPAQELLNEFCSLGNSGDGGATKNKSRKTHQSDDGDSSRNQSLYSMDLLELQKRKARLLTMLEEVDGRYRHYCEQMKAVVSTFEAVAGEGTARVYSSLASKAMSRHFRCLRDGIVGQIKATNKAIREKDVVVPGASKGETPRLRVLDQTIRQQKAFQQMGTHNNNNDRHNQFMRGAPEAFGVVDVDFSSYNNNSNKNNSDNNLHHHHNFGGGVSLTLGLQQHGSGGMNLSFSPTTQQSLFFSRESVDVDDCQPVQFSILDGEGSNLPYRNLMGTQLLHDMAG</sequence>
<evidence type="ECO:0000256" key="5">
    <source>
        <dbReference type="SAM" id="MobiDB-lite"/>
    </source>
</evidence>
<proteinExistence type="predicted"/>
<evidence type="ECO:0000259" key="6">
    <source>
        <dbReference type="SMART" id="SM00574"/>
    </source>
</evidence>
<protein>
    <recommendedName>
        <fullName evidence="6">POX domain-containing protein</fullName>
    </recommendedName>
</protein>
<keyword evidence="2" id="KW-0371">Homeobox</keyword>
<evidence type="ECO:0000313" key="8">
    <source>
        <dbReference type="Proteomes" id="UP001180020"/>
    </source>
</evidence>
<dbReference type="PANTHER" id="PTHR11850">
    <property type="entry name" value="HOMEOBOX PROTEIN TRANSCRIPTION FACTORS"/>
    <property type="match status" value="1"/>
</dbReference>
<keyword evidence="8" id="KW-1185">Reference proteome</keyword>
<keyword evidence="4" id="KW-0539">Nucleus</keyword>
<keyword evidence="1" id="KW-0238">DNA-binding</keyword>
<evidence type="ECO:0000256" key="3">
    <source>
        <dbReference type="ARBA" id="ARBA00023163"/>
    </source>
</evidence>
<reference evidence="7" key="1">
    <citation type="journal article" date="2023" name="Nat. Commun.">
        <title>Diploid and tetraploid genomes of Acorus and the evolution of monocots.</title>
        <authorList>
            <person name="Ma L."/>
            <person name="Liu K.W."/>
            <person name="Li Z."/>
            <person name="Hsiao Y.Y."/>
            <person name="Qi Y."/>
            <person name="Fu T."/>
            <person name="Tang G.D."/>
            <person name="Zhang D."/>
            <person name="Sun W.H."/>
            <person name="Liu D.K."/>
            <person name="Li Y."/>
            <person name="Chen G.Z."/>
            <person name="Liu X.D."/>
            <person name="Liao X.Y."/>
            <person name="Jiang Y.T."/>
            <person name="Yu X."/>
            <person name="Hao Y."/>
            <person name="Huang J."/>
            <person name="Zhao X.W."/>
            <person name="Ke S."/>
            <person name="Chen Y.Y."/>
            <person name="Wu W.L."/>
            <person name="Hsu J.L."/>
            <person name="Lin Y.F."/>
            <person name="Huang M.D."/>
            <person name="Li C.Y."/>
            <person name="Huang L."/>
            <person name="Wang Z.W."/>
            <person name="Zhao X."/>
            <person name="Zhong W.Y."/>
            <person name="Peng D.H."/>
            <person name="Ahmad S."/>
            <person name="Lan S."/>
            <person name="Zhang J.S."/>
            <person name="Tsai W.C."/>
            <person name="Van de Peer Y."/>
            <person name="Liu Z.J."/>
        </authorList>
    </citation>
    <scope>NUCLEOTIDE SEQUENCE</scope>
    <source>
        <strain evidence="7">CP</strain>
    </source>
</reference>
<evidence type="ECO:0000256" key="1">
    <source>
        <dbReference type="ARBA" id="ARBA00023125"/>
    </source>
</evidence>
<dbReference type="SMART" id="SM00574">
    <property type="entry name" value="POX"/>
    <property type="match status" value="1"/>
</dbReference>
<dbReference type="InterPro" id="IPR006563">
    <property type="entry name" value="POX_dom"/>
</dbReference>
<keyword evidence="3" id="KW-0804">Transcription</keyword>
<feature type="region of interest" description="Disordered" evidence="5">
    <location>
        <begin position="106"/>
        <end position="130"/>
    </location>
</feature>
<evidence type="ECO:0000313" key="7">
    <source>
        <dbReference type="EMBL" id="KAK1297526.1"/>
    </source>
</evidence>